<accession>A0A0D3K4S3</accession>
<evidence type="ECO:0000313" key="2">
    <source>
        <dbReference type="Proteomes" id="UP000013827"/>
    </source>
</evidence>
<dbReference type="GeneID" id="17276032"/>
<name>A0A0D3K4S3_EMIH1</name>
<keyword evidence="2" id="KW-1185">Reference proteome</keyword>
<dbReference type="EnsemblProtists" id="EOD30758">
    <property type="protein sequence ID" value="EOD30758"/>
    <property type="gene ID" value="EMIHUDRAFT_253645"/>
</dbReference>
<dbReference type="RefSeq" id="XP_005765432.1">
    <property type="nucleotide sequence ID" value="XM_005765375.1"/>
</dbReference>
<dbReference type="Proteomes" id="UP000013827">
    <property type="component" value="Unassembled WGS sequence"/>
</dbReference>
<sequence>MLVGAQHNALDALLHAVLAGAVLPMRRLARRVRVAVRGTGGARGAAVGQPRGAWAPRKLLDRLRASLRQKAPPSALLSPAFYDNFRFIIAAELYLAVSL</sequence>
<dbReference type="RefSeq" id="XP_005783187.1">
    <property type="nucleotide sequence ID" value="XM_005783130.1"/>
</dbReference>
<reference evidence="2" key="1">
    <citation type="journal article" date="2013" name="Nature">
        <title>Pan genome of the phytoplankton Emiliania underpins its global distribution.</title>
        <authorList>
            <person name="Read B.A."/>
            <person name="Kegel J."/>
            <person name="Klute M.J."/>
            <person name="Kuo A."/>
            <person name="Lefebvre S.C."/>
            <person name="Maumus F."/>
            <person name="Mayer C."/>
            <person name="Miller J."/>
            <person name="Monier A."/>
            <person name="Salamov A."/>
            <person name="Young J."/>
            <person name="Aguilar M."/>
            <person name="Claverie J.M."/>
            <person name="Frickenhaus S."/>
            <person name="Gonzalez K."/>
            <person name="Herman E.K."/>
            <person name="Lin Y.C."/>
            <person name="Napier J."/>
            <person name="Ogata H."/>
            <person name="Sarno A.F."/>
            <person name="Shmutz J."/>
            <person name="Schroeder D."/>
            <person name="de Vargas C."/>
            <person name="Verret F."/>
            <person name="von Dassow P."/>
            <person name="Valentin K."/>
            <person name="Van de Peer Y."/>
            <person name="Wheeler G."/>
            <person name="Dacks J.B."/>
            <person name="Delwiche C.F."/>
            <person name="Dyhrman S.T."/>
            <person name="Glockner G."/>
            <person name="John U."/>
            <person name="Richards T."/>
            <person name="Worden A.Z."/>
            <person name="Zhang X."/>
            <person name="Grigoriev I.V."/>
            <person name="Allen A.E."/>
            <person name="Bidle K."/>
            <person name="Borodovsky M."/>
            <person name="Bowler C."/>
            <person name="Brownlee C."/>
            <person name="Cock J.M."/>
            <person name="Elias M."/>
            <person name="Gladyshev V.N."/>
            <person name="Groth M."/>
            <person name="Guda C."/>
            <person name="Hadaegh A."/>
            <person name="Iglesias-Rodriguez M.D."/>
            <person name="Jenkins J."/>
            <person name="Jones B.M."/>
            <person name="Lawson T."/>
            <person name="Leese F."/>
            <person name="Lindquist E."/>
            <person name="Lobanov A."/>
            <person name="Lomsadze A."/>
            <person name="Malik S.B."/>
            <person name="Marsh M.E."/>
            <person name="Mackinder L."/>
            <person name="Mock T."/>
            <person name="Mueller-Roeber B."/>
            <person name="Pagarete A."/>
            <person name="Parker M."/>
            <person name="Probert I."/>
            <person name="Quesneville H."/>
            <person name="Raines C."/>
            <person name="Rensing S.A."/>
            <person name="Riano-Pachon D.M."/>
            <person name="Richier S."/>
            <person name="Rokitta S."/>
            <person name="Shiraiwa Y."/>
            <person name="Soanes D.M."/>
            <person name="van der Giezen M."/>
            <person name="Wahlund T.M."/>
            <person name="Williams B."/>
            <person name="Wilson W."/>
            <person name="Wolfe G."/>
            <person name="Wurch L.L."/>
        </authorList>
    </citation>
    <scope>NUCLEOTIDE SEQUENCE</scope>
</reference>
<reference evidence="1" key="2">
    <citation type="submission" date="2024-10" db="UniProtKB">
        <authorList>
            <consortium name="EnsemblProtists"/>
        </authorList>
    </citation>
    <scope>IDENTIFICATION</scope>
</reference>
<protein>
    <submittedName>
        <fullName evidence="1">Uncharacterized protein</fullName>
    </submittedName>
</protein>
<proteinExistence type="predicted"/>
<evidence type="ECO:0000313" key="1">
    <source>
        <dbReference type="EnsemblProtists" id="EOD30758"/>
    </source>
</evidence>
<dbReference type="AlphaFoldDB" id="A0A0D3K4S3"/>
<organism evidence="1 2">
    <name type="scientific">Emiliania huxleyi (strain CCMP1516)</name>
    <dbReference type="NCBI Taxonomy" id="280463"/>
    <lineage>
        <taxon>Eukaryota</taxon>
        <taxon>Haptista</taxon>
        <taxon>Haptophyta</taxon>
        <taxon>Prymnesiophyceae</taxon>
        <taxon>Isochrysidales</taxon>
        <taxon>Noelaerhabdaceae</taxon>
        <taxon>Emiliania</taxon>
    </lineage>
</organism>
<dbReference type="PaxDb" id="2903-EOD13003"/>
<dbReference type="KEGG" id="ehx:EMIHUDRAFT_256994"/>
<dbReference type="HOGENOM" id="CLU_2325138_0_0_1"/>
<dbReference type="GeneID" id="17259154"/>
<dbReference type="KEGG" id="ehx:EMIHUDRAFT_253645"/>
<dbReference type="EnsemblProtists" id="EOD13003">
    <property type="protein sequence ID" value="EOD13003"/>
    <property type="gene ID" value="EMIHUDRAFT_256994"/>
</dbReference>